<accession>A0A5Q2TP01</accession>
<feature type="compositionally biased region" description="Basic and acidic residues" evidence="1">
    <location>
        <begin position="116"/>
        <end position="134"/>
    </location>
</feature>
<dbReference type="AlphaFoldDB" id="A0A5Q2TP01"/>
<dbReference type="RefSeq" id="WP_153792085.1">
    <property type="nucleotide sequence ID" value="NZ_CP045915.1"/>
</dbReference>
<evidence type="ECO:0000259" key="2">
    <source>
        <dbReference type="Pfam" id="PF03413"/>
    </source>
</evidence>
<evidence type="ECO:0000313" key="3">
    <source>
        <dbReference type="EMBL" id="QGH35832.1"/>
    </source>
</evidence>
<feature type="domain" description="PepSY" evidence="2">
    <location>
        <begin position="34"/>
        <end position="88"/>
    </location>
</feature>
<evidence type="ECO:0000313" key="4">
    <source>
        <dbReference type="Proteomes" id="UP000339690"/>
    </source>
</evidence>
<keyword evidence="4" id="KW-1185">Reference proteome</keyword>
<reference evidence="3 4" key="1">
    <citation type="submission" date="2019-11" db="EMBL/GenBank/DDBJ databases">
        <title>Gracilibacillus salitolerans sp. nov., a moderate halophile isolated from a saline soil in northwest China.</title>
        <authorList>
            <person name="Gan L."/>
        </authorList>
    </citation>
    <scope>NUCLEOTIDE SEQUENCE [LARGE SCALE GENOMIC DNA]</scope>
    <source>
        <strain evidence="3 4">SCU50</strain>
    </source>
</reference>
<dbReference type="KEGG" id="grc:GI584_18015"/>
<feature type="domain" description="PepSY" evidence="2">
    <location>
        <begin position="144"/>
        <end position="200"/>
    </location>
</feature>
<organism evidence="3 4">
    <name type="scientific">Gracilibacillus salitolerans</name>
    <dbReference type="NCBI Taxonomy" id="2663022"/>
    <lineage>
        <taxon>Bacteria</taxon>
        <taxon>Bacillati</taxon>
        <taxon>Bacillota</taxon>
        <taxon>Bacilli</taxon>
        <taxon>Bacillales</taxon>
        <taxon>Bacillaceae</taxon>
        <taxon>Gracilibacillus</taxon>
    </lineage>
</organism>
<protein>
    <recommendedName>
        <fullName evidence="2">PepSY domain-containing protein</fullName>
    </recommendedName>
</protein>
<proteinExistence type="predicted"/>
<dbReference type="Pfam" id="PF03413">
    <property type="entry name" value="PepSY"/>
    <property type="match status" value="2"/>
</dbReference>
<dbReference type="InterPro" id="IPR025711">
    <property type="entry name" value="PepSY"/>
</dbReference>
<sequence>MKNKLFFIILTIIIVIGSVVAIYNFTSNPASAYLSEEEAKEKVSDQFSGKIMELELDEENNRKVYEVEIKGTDRDYELKIDAETGEILLLNEKTGTLRDNSVAKEEAADDQDNTDQEDKNETDNKDEQNEETKQQSDNANNTLISAEEARSIATDQYPGTITDFEQDEDDGRYLYEIEIRTNTHEVDLEIDAYTGSIISISKDDLDDD</sequence>
<evidence type="ECO:0000256" key="1">
    <source>
        <dbReference type="SAM" id="MobiDB-lite"/>
    </source>
</evidence>
<dbReference type="Proteomes" id="UP000339690">
    <property type="component" value="Chromosome"/>
</dbReference>
<feature type="region of interest" description="Disordered" evidence="1">
    <location>
        <begin position="99"/>
        <end position="140"/>
    </location>
</feature>
<name>A0A5Q2TP01_9BACI</name>
<gene>
    <name evidence="3" type="ORF">GI584_18015</name>
</gene>
<dbReference type="Gene3D" id="3.10.450.40">
    <property type="match status" value="2"/>
</dbReference>
<dbReference type="EMBL" id="CP045915">
    <property type="protein sequence ID" value="QGH35832.1"/>
    <property type="molecule type" value="Genomic_DNA"/>
</dbReference>